<dbReference type="Proteomes" id="UP000242561">
    <property type="component" value="Chromosome"/>
</dbReference>
<protein>
    <recommendedName>
        <fullName evidence="4">UrcA family protein</fullName>
    </recommendedName>
</protein>
<organism evidence="2 3">
    <name type="scientific">Sphingorhabdus lutea</name>
    <dbReference type="NCBI Taxonomy" id="1913578"/>
    <lineage>
        <taxon>Bacteria</taxon>
        <taxon>Pseudomonadati</taxon>
        <taxon>Pseudomonadota</taxon>
        <taxon>Alphaproteobacteria</taxon>
        <taxon>Sphingomonadales</taxon>
        <taxon>Sphingomonadaceae</taxon>
        <taxon>Sphingorhabdus</taxon>
    </lineage>
</organism>
<evidence type="ECO:0008006" key="4">
    <source>
        <dbReference type="Google" id="ProtNLM"/>
    </source>
</evidence>
<sequence length="125" mass="13244">MKKIGSKLSALAIIGCGGTSLALSPVYAQQDSMSAVNISYADLDLTSKAGQEAMDNRIYAASKKVCGLSGANGKESLKIQSARRDCQQIAYKQAKVKVTIAIAQMKNNQDEKDQFASNKAVIVGN</sequence>
<dbReference type="AlphaFoldDB" id="A0A1L3JAL4"/>
<proteinExistence type="predicted"/>
<dbReference type="RefSeq" id="WP_072558825.1">
    <property type="nucleotide sequence ID" value="NZ_CP018154.1"/>
</dbReference>
<name>A0A1L3JAL4_9SPHN</name>
<accession>A0A1L3JAL4</accession>
<evidence type="ECO:0000313" key="3">
    <source>
        <dbReference type="Proteomes" id="UP000242561"/>
    </source>
</evidence>
<dbReference type="EMBL" id="CP018154">
    <property type="protein sequence ID" value="APG62174.1"/>
    <property type="molecule type" value="Genomic_DNA"/>
</dbReference>
<gene>
    <name evidence="2" type="ORF">LPB140_04410</name>
</gene>
<keyword evidence="1" id="KW-0732">Signal</keyword>
<feature type="signal peptide" evidence="1">
    <location>
        <begin position="1"/>
        <end position="22"/>
    </location>
</feature>
<evidence type="ECO:0000256" key="1">
    <source>
        <dbReference type="SAM" id="SignalP"/>
    </source>
</evidence>
<keyword evidence="3" id="KW-1185">Reference proteome</keyword>
<reference evidence="2 3" key="1">
    <citation type="submission" date="2016-11" db="EMBL/GenBank/DDBJ databases">
        <title>Sphingorhabdus sp. LPB0140, isolated from marine environment.</title>
        <authorList>
            <person name="Kim E."/>
            <person name="Yi H."/>
        </authorList>
    </citation>
    <scope>NUCLEOTIDE SEQUENCE [LARGE SCALE GENOMIC DNA]</scope>
    <source>
        <strain evidence="2 3">LPB0140</strain>
    </source>
</reference>
<dbReference type="KEGG" id="sphl:LPB140_04410"/>
<dbReference type="NCBIfam" id="TIGR04433">
    <property type="entry name" value="UrcA_uranyl"/>
    <property type="match status" value="1"/>
</dbReference>
<dbReference type="InterPro" id="IPR030972">
    <property type="entry name" value="UrcA_uranyl"/>
</dbReference>
<feature type="chain" id="PRO_5013109143" description="UrcA family protein" evidence="1">
    <location>
        <begin position="23"/>
        <end position="125"/>
    </location>
</feature>
<evidence type="ECO:0000313" key="2">
    <source>
        <dbReference type="EMBL" id="APG62174.1"/>
    </source>
</evidence>